<comment type="caution">
    <text evidence="7">The sequence shown here is derived from an EMBL/GenBank/DDBJ whole genome shotgun (WGS) entry which is preliminary data.</text>
</comment>
<organism evidence="7 8">
    <name type="scientific">Alkalicaulis satelles</name>
    <dbReference type="NCBI Taxonomy" id="2609175"/>
    <lineage>
        <taxon>Bacteria</taxon>
        <taxon>Pseudomonadati</taxon>
        <taxon>Pseudomonadota</taxon>
        <taxon>Alphaproteobacteria</taxon>
        <taxon>Maricaulales</taxon>
        <taxon>Maricaulaceae</taxon>
        <taxon>Alkalicaulis</taxon>
    </lineage>
</organism>
<feature type="domain" description="GtrA/DPMS transmembrane" evidence="6">
    <location>
        <begin position="11"/>
        <end position="125"/>
    </location>
</feature>
<dbReference type="EMBL" id="VWOJ01000001">
    <property type="protein sequence ID" value="KAA5805384.1"/>
    <property type="molecule type" value="Genomic_DNA"/>
</dbReference>
<evidence type="ECO:0000313" key="7">
    <source>
        <dbReference type="EMBL" id="KAA5805384.1"/>
    </source>
</evidence>
<comment type="subcellular location">
    <subcellularLocation>
        <location evidence="1">Membrane</location>
        <topology evidence="1">Multi-pass membrane protein</topology>
    </subcellularLocation>
</comment>
<feature type="transmembrane region" description="Helical" evidence="5">
    <location>
        <begin position="101"/>
        <end position="124"/>
    </location>
</feature>
<evidence type="ECO:0000256" key="4">
    <source>
        <dbReference type="ARBA" id="ARBA00023136"/>
    </source>
</evidence>
<keyword evidence="3 5" id="KW-1133">Transmembrane helix</keyword>
<keyword evidence="4 5" id="KW-0472">Membrane</keyword>
<feature type="transmembrane region" description="Helical" evidence="5">
    <location>
        <begin position="74"/>
        <end position="95"/>
    </location>
</feature>
<reference evidence="7 8" key="1">
    <citation type="submission" date="2019-09" db="EMBL/GenBank/DDBJ databases">
        <authorList>
            <person name="Kevbrin V."/>
            <person name="Grouzdev D.S."/>
        </authorList>
    </citation>
    <scope>NUCLEOTIDE SEQUENCE [LARGE SCALE GENOMIC DNA]</scope>
    <source>
        <strain evidence="7 8">G-192</strain>
    </source>
</reference>
<evidence type="ECO:0000256" key="3">
    <source>
        <dbReference type="ARBA" id="ARBA00022989"/>
    </source>
</evidence>
<gene>
    <name evidence="7" type="ORF">F1654_05235</name>
</gene>
<dbReference type="Pfam" id="PF04138">
    <property type="entry name" value="GtrA_DPMS_TM"/>
    <property type="match status" value="1"/>
</dbReference>
<dbReference type="InterPro" id="IPR007267">
    <property type="entry name" value="GtrA_DPMS_TM"/>
</dbReference>
<evidence type="ECO:0000259" key="6">
    <source>
        <dbReference type="Pfam" id="PF04138"/>
    </source>
</evidence>
<keyword evidence="2 5" id="KW-0812">Transmembrane</keyword>
<sequence>MIRTGVFQLMRFGVVGVAATLVYAGLVAVFFAMEMAPFAANALGFAIAFLVSAAGHVMWTFAVKSGRIAATARFFVVALGGFAVSNAVLGGWLAASGPGGAAAALALAVIAVPAATFLASRYWAFAASSS</sequence>
<evidence type="ECO:0000313" key="8">
    <source>
        <dbReference type="Proteomes" id="UP000325122"/>
    </source>
</evidence>
<dbReference type="GO" id="GO:0016020">
    <property type="term" value="C:membrane"/>
    <property type="evidence" value="ECO:0007669"/>
    <property type="project" value="UniProtKB-SubCell"/>
</dbReference>
<feature type="transmembrane region" description="Helical" evidence="5">
    <location>
        <begin position="38"/>
        <end position="62"/>
    </location>
</feature>
<accession>A0A5M6ZP83</accession>
<proteinExistence type="predicted"/>
<feature type="transmembrane region" description="Helical" evidence="5">
    <location>
        <begin position="12"/>
        <end position="32"/>
    </location>
</feature>
<dbReference type="RefSeq" id="WP_150022416.1">
    <property type="nucleotide sequence ID" value="NZ_VWOJ01000001.1"/>
</dbReference>
<protein>
    <submittedName>
        <fullName evidence="7">GtrA family protein</fullName>
    </submittedName>
</protein>
<keyword evidence="8" id="KW-1185">Reference proteome</keyword>
<evidence type="ECO:0000256" key="1">
    <source>
        <dbReference type="ARBA" id="ARBA00004141"/>
    </source>
</evidence>
<dbReference type="Proteomes" id="UP000325122">
    <property type="component" value="Unassembled WGS sequence"/>
</dbReference>
<name>A0A5M6ZP83_9PROT</name>
<dbReference type="AlphaFoldDB" id="A0A5M6ZP83"/>
<dbReference type="GO" id="GO:0000271">
    <property type="term" value="P:polysaccharide biosynthetic process"/>
    <property type="evidence" value="ECO:0007669"/>
    <property type="project" value="InterPro"/>
</dbReference>
<evidence type="ECO:0000256" key="2">
    <source>
        <dbReference type="ARBA" id="ARBA00022692"/>
    </source>
</evidence>
<evidence type="ECO:0000256" key="5">
    <source>
        <dbReference type="SAM" id="Phobius"/>
    </source>
</evidence>